<keyword evidence="3" id="KW-1185">Reference proteome</keyword>
<protein>
    <submittedName>
        <fullName evidence="2">Uncharacterized protein</fullName>
    </submittedName>
</protein>
<comment type="caution">
    <text evidence="2">The sequence shown here is derived from an EMBL/GenBank/DDBJ whole genome shotgun (WGS) entry which is preliminary data.</text>
</comment>
<dbReference type="AlphaFoldDB" id="A0A2I1FZR8"/>
<feature type="region of interest" description="Disordered" evidence="1">
    <location>
        <begin position="1"/>
        <end position="29"/>
    </location>
</feature>
<dbReference type="VEuPathDB" id="FungiDB:RhiirA1_452238"/>
<proteinExistence type="predicted"/>
<reference evidence="2 3" key="1">
    <citation type="submission" date="2015-10" db="EMBL/GenBank/DDBJ databases">
        <title>Genome analyses suggest a sexual origin of heterokaryosis in a supposedly ancient asexual fungus.</title>
        <authorList>
            <person name="Ropars J."/>
            <person name="Sedzielewska K."/>
            <person name="Noel J."/>
            <person name="Charron P."/>
            <person name="Farinelli L."/>
            <person name="Marton T."/>
            <person name="Kruger M."/>
            <person name="Pelin A."/>
            <person name="Brachmann A."/>
            <person name="Corradi N."/>
        </authorList>
    </citation>
    <scope>NUCLEOTIDE SEQUENCE [LARGE SCALE GENOMIC DNA]</scope>
    <source>
        <strain evidence="2 3">A4</strain>
    </source>
</reference>
<dbReference type="VEuPathDB" id="FungiDB:RhiirFUN_012747"/>
<dbReference type="VEuPathDB" id="FungiDB:FUN_011436"/>
<name>A0A2I1FZR8_9GLOM</name>
<evidence type="ECO:0000313" key="2">
    <source>
        <dbReference type="EMBL" id="PKY39867.1"/>
    </source>
</evidence>
<evidence type="ECO:0000313" key="3">
    <source>
        <dbReference type="Proteomes" id="UP000234323"/>
    </source>
</evidence>
<sequence>MNIVQSLKNEQSRRSPSSNRKQSRRANTYPYNRNEINSENYYKCDQNGDHINILNAQGSSLRSSKLLTHFTNNVETYGSRKIKQRRRNRYVRQRNTSIYNLRLINLPQQSVNDPFINQFFNGITF</sequence>
<accession>A0A2I1FZR8</accession>
<evidence type="ECO:0000256" key="1">
    <source>
        <dbReference type="SAM" id="MobiDB-lite"/>
    </source>
</evidence>
<dbReference type="Proteomes" id="UP000234323">
    <property type="component" value="Unassembled WGS sequence"/>
</dbReference>
<dbReference type="EMBL" id="LLXI01000080">
    <property type="protein sequence ID" value="PKY39867.1"/>
    <property type="molecule type" value="Genomic_DNA"/>
</dbReference>
<gene>
    <name evidence="2" type="ORF">RhiirA4_453142</name>
</gene>
<organism evidence="2 3">
    <name type="scientific">Rhizophagus irregularis</name>
    <dbReference type="NCBI Taxonomy" id="588596"/>
    <lineage>
        <taxon>Eukaryota</taxon>
        <taxon>Fungi</taxon>
        <taxon>Fungi incertae sedis</taxon>
        <taxon>Mucoromycota</taxon>
        <taxon>Glomeromycotina</taxon>
        <taxon>Glomeromycetes</taxon>
        <taxon>Glomerales</taxon>
        <taxon>Glomeraceae</taxon>
        <taxon>Rhizophagus</taxon>
    </lineage>
</organism>